<dbReference type="PANTHER" id="PTHR46632:SF16">
    <property type="entry name" value="E3 UBIQUITIN-PROTEIN LIGASE SINA-LIKE 10"/>
    <property type="match status" value="1"/>
</dbReference>
<dbReference type="STRING" id="4540.A0A3L6R3R9"/>
<evidence type="ECO:0000259" key="7">
    <source>
        <dbReference type="PROSITE" id="PS51081"/>
    </source>
</evidence>
<reference evidence="9" key="1">
    <citation type="journal article" date="2019" name="Nat. Commun.">
        <title>The genome of broomcorn millet.</title>
        <authorList>
            <person name="Zou C."/>
            <person name="Miki D."/>
            <person name="Li D."/>
            <person name="Tang Q."/>
            <person name="Xiao L."/>
            <person name="Rajput S."/>
            <person name="Deng P."/>
            <person name="Jia W."/>
            <person name="Huang R."/>
            <person name="Zhang M."/>
            <person name="Sun Y."/>
            <person name="Hu J."/>
            <person name="Fu X."/>
            <person name="Schnable P.S."/>
            <person name="Li F."/>
            <person name="Zhang H."/>
            <person name="Feng B."/>
            <person name="Zhu X."/>
            <person name="Liu R."/>
            <person name="Schnable J.C."/>
            <person name="Zhu J.-K."/>
            <person name="Zhang H."/>
        </authorList>
    </citation>
    <scope>NUCLEOTIDE SEQUENCE [LARGE SCALE GENOMIC DNA]</scope>
</reference>
<dbReference type="GO" id="GO:0008270">
    <property type="term" value="F:zinc ion binding"/>
    <property type="evidence" value="ECO:0007669"/>
    <property type="project" value="UniProtKB-KW"/>
</dbReference>
<keyword evidence="1" id="KW-0479">Metal-binding</keyword>
<dbReference type="AlphaFoldDB" id="A0A3L6R3R9"/>
<comment type="function">
    <text evidence="4">E3 ubiquitin-protein ligase that mediates ubiquitination and subsequent proteasomal degradation of target proteins. E3 ubiquitin ligases accept ubiquitin from an E2 ubiquitin-conjugating enzyme in the form of a thioester and then directly transfers the ubiquitin to targeted substrates. It probably triggers the ubiquitin-mediated degradation of different substrates.</text>
</comment>
<evidence type="ECO:0000256" key="2">
    <source>
        <dbReference type="ARBA" id="ARBA00022771"/>
    </source>
</evidence>
<dbReference type="OrthoDB" id="680350at2759"/>
<proteinExistence type="predicted"/>
<evidence type="ECO:0000256" key="4">
    <source>
        <dbReference type="ARBA" id="ARBA00024004"/>
    </source>
</evidence>
<dbReference type="Proteomes" id="UP000275267">
    <property type="component" value="Unassembled WGS sequence"/>
</dbReference>
<dbReference type="EMBL" id="PQIB02000010">
    <property type="protein sequence ID" value="RLM92997.1"/>
    <property type="molecule type" value="Genomic_DNA"/>
</dbReference>
<keyword evidence="2 5" id="KW-0863">Zinc-finger</keyword>
<evidence type="ECO:0000256" key="5">
    <source>
        <dbReference type="PROSITE-ProRule" id="PRU00455"/>
    </source>
</evidence>
<organism evidence="8 9">
    <name type="scientific">Panicum miliaceum</name>
    <name type="common">Proso millet</name>
    <name type="synonym">Broomcorn millet</name>
    <dbReference type="NCBI Taxonomy" id="4540"/>
    <lineage>
        <taxon>Eukaryota</taxon>
        <taxon>Viridiplantae</taxon>
        <taxon>Streptophyta</taxon>
        <taxon>Embryophyta</taxon>
        <taxon>Tracheophyta</taxon>
        <taxon>Spermatophyta</taxon>
        <taxon>Magnoliopsida</taxon>
        <taxon>Liliopsida</taxon>
        <taxon>Poales</taxon>
        <taxon>Poaceae</taxon>
        <taxon>PACMAD clade</taxon>
        <taxon>Panicoideae</taxon>
        <taxon>Panicodae</taxon>
        <taxon>Paniceae</taxon>
        <taxon>Panicinae</taxon>
        <taxon>Panicum</taxon>
        <taxon>Panicum sect. Panicum</taxon>
    </lineage>
</organism>
<protein>
    <recommendedName>
        <fullName evidence="7">SIAH-type domain-containing protein</fullName>
    </recommendedName>
</protein>
<feature type="region of interest" description="Disordered" evidence="6">
    <location>
        <begin position="263"/>
        <end position="288"/>
    </location>
</feature>
<keyword evidence="3" id="KW-0862">Zinc</keyword>
<sequence length="288" mass="31531">MEGDGITGKRTEDAREEGGSSAKRLKCSVDSDAFTCDACARPLWPPIFLCSDGHFFCSSSRDRLPEGKCWFTSESSGTLARSHGMERAVQSILVDCGPGCTESEKTVYYDSLRHRSKCPYAPCECPEPSCGFAGTAVELLDHLTGHHKWPSTAFRYRVPFDLRVTEPGTHVLHCKDDGQLLLVSVQSAAGPHGRAVSICRVRHRKVACCSVSFSCSTRHRGTAWSPLEFGWPPRYICLVPKVSGAPDHAGVVLTINIHSLDVEDFDEEDDPDDSSYAQSDEDDDGDSP</sequence>
<evidence type="ECO:0000313" key="9">
    <source>
        <dbReference type="Proteomes" id="UP000275267"/>
    </source>
</evidence>
<evidence type="ECO:0000256" key="1">
    <source>
        <dbReference type="ARBA" id="ARBA00022723"/>
    </source>
</evidence>
<dbReference type="SUPFAM" id="SSF49599">
    <property type="entry name" value="TRAF domain-like"/>
    <property type="match status" value="1"/>
</dbReference>
<dbReference type="Gene3D" id="3.30.40.10">
    <property type="entry name" value="Zinc/RING finger domain, C3HC4 (zinc finger)"/>
    <property type="match status" value="1"/>
</dbReference>
<name>A0A3L6R3R9_PANMI</name>
<feature type="domain" description="SIAH-type" evidence="7">
    <location>
        <begin position="91"/>
        <end position="148"/>
    </location>
</feature>
<comment type="caution">
    <text evidence="8">The sequence shown here is derived from an EMBL/GenBank/DDBJ whole genome shotgun (WGS) entry which is preliminary data.</text>
</comment>
<evidence type="ECO:0000313" key="8">
    <source>
        <dbReference type="EMBL" id="RLM92997.1"/>
    </source>
</evidence>
<dbReference type="InterPro" id="IPR013083">
    <property type="entry name" value="Znf_RING/FYVE/PHD"/>
</dbReference>
<evidence type="ECO:0000256" key="3">
    <source>
        <dbReference type="ARBA" id="ARBA00022833"/>
    </source>
</evidence>
<keyword evidence="9" id="KW-1185">Reference proteome</keyword>
<gene>
    <name evidence="8" type="ORF">C2845_PM08G06590</name>
</gene>
<dbReference type="PANTHER" id="PTHR46632">
    <property type="entry name" value="E3 UBIQUITIN-PROTEIN LIGASE SINA-LIKE 4"/>
    <property type="match status" value="1"/>
</dbReference>
<dbReference type="PROSITE" id="PS51081">
    <property type="entry name" value="ZF_SIAH"/>
    <property type="match status" value="1"/>
</dbReference>
<evidence type="ECO:0000256" key="6">
    <source>
        <dbReference type="SAM" id="MobiDB-lite"/>
    </source>
</evidence>
<dbReference type="InterPro" id="IPR044286">
    <property type="entry name" value="SINL_plant"/>
</dbReference>
<accession>A0A3L6R3R9</accession>
<dbReference type="InterPro" id="IPR013010">
    <property type="entry name" value="Znf_SIAH"/>
</dbReference>